<sequence>MSSSKRLAKELADLTKEPLDGISVEASEENLYKWNARIQGPSSTPYQGGTFEVAIDFPIEYPFKGPKLRFLTPVYHPNVDKDGNMCVGVIKAEAWKPSTKASTILLAVSQLLAEPNPDDALVTELADEYTNRRAEFEKHAKEHTQKHAKK</sequence>
<keyword evidence="3" id="KW-0547">Nucleotide-binding</keyword>
<dbReference type="SUPFAM" id="SSF54495">
    <property type="entry name" value="UBC-like"/>
    <property type="match status" value="1"/>
</dbReference>
<keyword evidence="8" id="KW-1185">Reference proteome</keyword>
<dbReference type="GO" id="GO:0005524">
    <property type="term" value="F:ATP binding"/>
    <property type="evidence" value="ECO:0007669"/>
    <property type="project" value="UniProtKB-KW"/>
</dbReference>
<evidence type="ECO:0000256" key="4">
    <source>
        <dbReference type="ARBA" id="ARBA00022786"/>
    </source>
</evidence>
<evidence type="ECO:0000313" key="7">
    <source>
        <dbReference type="EMBL" id="PWN91811.1"/>
    </source>
</evidence>
<accession>A0A316YRE6</accession>
<protein>
    <recommendedName>
        <fullName evidence="1">E2 ubiquitin-conjugating enzyme</fullName>
        <ecNumber evidence="1">2.3.2.23</ecNumber>
    </recommendedName>
</protein>
<dbReference type="STRING" id="215250.A0A316YRE6"/>
<gene>
    <name evidence="7" type="ORF">FA10DRAFT_265649</name>
</gene>
<evidence type="ECO:0000313" key="8">
    <source>
        <dbReference type="Proteomes" id="UP000245768"/>
    </source>
</evidence>
<keyword evidence="2" id="KW-0808">Transferase</keyword>
<dbReference type="Gene3D" id="3.10.110.10">
    <property type="entry name" value="Ubiquitin Conjugating Enzyme"/>
    <property type="match status" value="1"/>
</dbReference>
<dbReference type="EC" id="2.3.2.23" evidence="1"/>
<dbReference type="EMBL" id="KZ819635">
    <property type="protein sequence ID" value="PWN91811.1"/>
    <property type="molecule type" value="Genomic_DNA"/>
</dbReference>
<keyword evidence="4" id="KW-0833">Ubl conjugation pathway</keyword>
<organism evidence="7 8">
    <name type="scientific">Acaromyces ingoldii</name>
    <dbReference type="NCBI Taxonomy" id="215250"/>
    <lineage>
        <taxon>Eukaryota</taxon>
        <taxon>Fungi</taxon>
        <taxon>Dikarya</taxon>
        <taxon>Basidiomycota</taxon>
        <taxon>Ustilaginomycotina</taxon>
        <taxon>Exobasidiomycetes</taxon>
        <taxon>Exobasidiales</taxon>
        <taxon>Cryptobasidiaceae</taxon>
        <taxon>Acaromyces</taxon>
    </lineage>
</organism>
<dbReference type="SMART" id="SM00212">
    <property type="entry name" value="UBCc"/>
    <property type="match status" value="1"/>
</dbReference>
<reference evidence="7 8" key="1">
    <citation type="journal article" date="2018" name="Mol. Biol. Evol.">
        <title>Broad Genomic Sampling Reveals a Smut Pathogenic Ancestry of the Fungal Clade Ustilaginomycotina.</title>
        <authorList>
            <person name="Kijpornyongpan T."/>
            <person name="Mondo S.J."/>
            <person name="Barry K."/>
            <person name="Sandor L."/>
            <person name="Lee J."/>
            <person name="Lipzen A."/>
            <person name="Pangilinan J."/>
            <person name="LaButti K."/>
            <person name="Hainaut M."/>
            <person name="Henrissat B."/>
            <person name="Grigoriev I.V."/>
            <person name="Spatafora J.W."/>
            <person name="Aime M.C."/>
        </authorList>
    </citation>
    <scope>NUCLEOTIDE SEQUENCE [LARGE SCALE GENOMIC DNA]</scope>
    <source>
        <strain evidence="7 8">MCA 4198</strain>
    </source>
</reference>
<evidence type="ECO:0000256" key="5">
    <source>
        <dbReference type="ARBA" id="ARBA00022840"/>
    </source>
</evidence>
<keyword evidence="5" id="KW-0067">ATP-binding</keyword>
<dbReference type="OrthoDB" id="9978460at2759"/>
<evidence type="ECO:0000256" key="1">
    <source>
        <dbReference type="ARBA" id="ARBA00012486"/>
    </source>
</evidence>
<proteinExistence type="predicted"/>
<dbReference type="InParanoid" id="A0A316YRE6"/>
<dbReference type="GeneID" id="37043063"/>
<dbReference type="PROSITE" id="PS50127">
    <property type="entry name" value="UBC_2"/>
    <property type="match status" value="1"/>
</dbReference>
<evidence type="ECO:0000256" key="2">
    <source>
        <dbReference type="ARBA" id="ARBA00022679"/>
    </source>
</evidence>
<dbReference type="InterPro" id="IPR050113">
    <property type="entry name" value="Ub_conjugating_enzyme"/>
</dbReference>
<evidence type="ECO:0000259" key="6">
    <source>
        <dbReference type="PROSITE" id="PS50127"/>
    </source>
</evidence>
<dbReference type="GO" id="GO:0061631">
    <property type="term" value="F:ubiquitin conjugating enzyme activity"/>
    <property type="evidence" value="ECO:0007669"/>
    <property type="project" value="UniProtKB-EC"/>
</dbReference>
<dbReference type="AlphaFoldDB" id="A0A316YRE6"/>
<dbReference type="RefSeq" id="XP_025379009.1">
    <property type="nucleotide sequence ID" value="XM_025521147.1"/>
</dbReference>
<evidence type="ECO:0000256" key="3">
    <source>
        <dbReference type="ARBA" id="ARBA00022741"/>
    </source>
</evidence>
<name>A0A316YRE6_9BASI</name>
<dbReference type="Pfam" id="PF00179">
    <property type="entry name" value="UQ_con"/>
    <property type="match status" value="1"/>
</dbReference>
<dbReference type="PANTHER" id="PTHR24067">
    <property type="entry name" value="UBIQUITIN-CONJUGATING ENZYME E2"/>
    <property type="match status" value="1"/>
</dbReference>
<dbReference type="Proteomes" id="UP000245768">
    <property type="component" value="Unassembled WGS sequence"/>
</dbReference>
<dbReference type="InterPro" id="IPR016135">
    <property type="entry name" value="UBQ-conjugating_enzyme/RWD"/>
</dbReference>
<dbReference type="FunCoup" id="A0A316YRE6">
    <property type="interactions" value="147"/>
</dbReference>
<feature type="domain" description="UBC core" evidence="6">
    <location>
        <begin position="2"/>
        <end position="149"/>
    </location>
</feature>
<dbReference type="InterPro" id="IPR000608">
    <property type="entry name" value="UBC"/>
</dbReference>
<dbReference type="FunFam" id="3.10.110.10:FF:000060">
    <property type="entry name" value="Ubiquitin conjugating enzyme (UbcB)"/>
    <property type="match status" value="1"/>
</dbReference>